<comment type="caution">
    <text evidence="1">The sequence shown here is derived from an EMBL/GenBank/DDBJ whole genome shotgun (WGS) entry which is preliminary data.</text>
</comment>
<dbReference type="RefSeq" id="WP_009195030.1">
    <property type="nucleotide sequence ID" value="NZ_AODQ01000031.1"/>
</dbReference>
<dbReference type="EMBL" id="AODQ01000031">
    <property type="protein sequence ID" value="EMR03240.1"/>
    <property type="molecule type" value="Genomic_DNA"/>
</dbReference>
<accession>M7NNE3</accession>
<protein>
    <submittedName>
        <fullName evidence="1">Uncharacterized protein</fullName>
    </submittedName>
</protein>
<keyword evidence="2" id="KW-1185">Reference proteome</keyword>
<proteinExistence type="predicted"/>
<organism evidence="1 2">
    <name type="scientific">Cesiribacter andamanensis AMV16</name>
    <dbReference type="NCBI Taxonomy" id="1279009"/>
    <lineage>
        <taxon>Bacteria</taxon>
        <taxon>Pseudomonadati</taxon>
        <taxon>Bacteroidota</taxon>
        <taxon>Cytophagia</taxon>
        <taxon>Cytophagales</taxon>
        <taxon>Cesiribacteraceae</taxon>
        <taxon>Cesiribacter</taxon>
    </lineage>
</organism>
<evidence type="ECO:0000313" key="1">
    <source>
        <dbReference type="EMBL" id="EMR03240.1"/>
    </source>
</evidence>
<dbReference type="OrthoDB" id="9892246at2"/>
<dbReference type="AlphaFoldDB" id="M7NNE3"/>
<sequence>MAKKQTRIRGPFQAQPAPSWLGRAASVVLMSGAVFEVNTLALEGDRLLGKDHSGLSHSFPFTDIRELILDYPVVEHAQTPAN</sequence>
<reference evidence="1 2" key="1">
    <citation type="journal article" date="2013" name="Genome Announc.">
        <title>Draft Genome Sequence of Cesiribacter andamanensis Strain AMV16T, Isolated from a Soil Sample from a Mud Volcano in the Andaman Islands, India.</title>
        <authorList>
            <person name="Shivaji S."/>
            <person name="Ara S."/>
            <person name="Begum Z."/>
            <person name="Srinivas T.N."/>
            <person name="Singh A."/>
            <person name="Kumar Pinnaka A."/>
        </authorList>
    </citation>
    <scope>NUCLEOTIDE SEQUENCE [LARGE SCALE GENOMIC DNA]</scope>
    <source>
        <strain evidence="1 2">AMV16</strain>
    </source>
</reference>
<evidence type="ECO:0000313" key="2">
    <source>
        <dbReference type="Proteomes" id="UP000011910"/>
    </source>
</evidence>
<dbReference type="STRING" id="1279009.ADICEAN_01633"/>
<name>M7NNE3_9BACT</name>
<gene>
    <name evidence="1" type="ORF">ADICEAN_01633</name>
</gene>
<dbReference type="Proteomes" id="UP000011910">
    <property type="component" value="Unassembled WGS sequence"/>
</dbReference>